<dbReference type="RefSeq" id="WP_006711585.1">
    <property type="nucleotide sequence ID" value="NZ_AFWF01000086.1"/>
</dbReference>
<comment type="caution">
    <text evidence="1">The sequence shown here is derived from an EMBL/GenBank/DDBJ whole genome shotgun (WGS) entry which is preliminary data.</text>
</comment>
<name>F9S0G2_9VIBR</name>
<accession>F9S0G2</accession>
<evidence type="ECO:0000313" key="2">
    <source>
        <dbReference type="Proteomes" id="UP000004605"/>
    </source>
</evidence>
<evidence type="ECO:0000313" key="1">
    <source>
        <dbReference type="EMBL" id="EGU43432.1"/>
    </source>
</evidence>
<keyword evidence="2" id="KW-1185">Reference proteome</keyword>
<organism evidence="1 2">
    <name type="scientific">Vibrio ichthyoenteri ATCC 700023</name>
    <dbReference type="NCBI Taxonomy" id="870968"/>
    <lineage>
        <taxon>Bacteria</taxon>
        <taxon>Pseudomonadati</taxon>
        <taxon>Pseudomonadota</taxon>
        <taxon>Gammaproteobacteria</taxon>
        <taxon>Vibrionales</taxon>
        <taxon>Vibrionaceae</taxon>
        <taxon>Vibrio</taxon>
    </lineage>
</organism>
<sequence>MRKRMMSLGLMVGALLLMFLSVIKGVDDWQSQTLRNTLADLNRATIQAGKHDIALDMTLTPASSGPFIDHQAFGLYYSWLGFQAVKPQSVEKFSLLSIDQFEQQQKKRPLDSTVVVNKANQMWRNGAPFDVVIKQFHLAHEMGLYESFTVKQSLIYYLAHWPELSLVDKKQSISYLLDHERYKMKLWQYDSILKMPVIGERACNILEFNNISPYYCRH</sequence>
<reference evidence="1 2" key="1">
    <citation type="journal article" date="2012" name="Int. J. Syst. Evol. Microbiol.">
        <title>Vibrio caribbeanicus sp. nov., isolated from the marine sponge Scleritoderma cyanea.</title>
        <authorList>
            <person name="Hoffmann M."/>
            <person name="Monday S.R."/>
            <person name="Allard M.W."/>
            <person name="Strain E.A."/>
            <person name="Whittaker P."/>
            <person name="Naum M."/>
            <person name="McCarthy P.J."/>
            <person name="Lopez J.V."/>
            <person name="Fischer M."/>
            <person name="Brown E.W."/>
        </authorList>
    </citation>
    <scope>NUCLEOTIDE SEQUENCE [LARGE SCALE GENOMIC DNA]</scope>
    <source>
        <strain evidence="1 2">ATCC 700023</strain>
    </source>
</reference>
<dbReference type="Proteomes" id="UP000004605">
    <property type="component" value="Unassembled WGS sequence"/>
</dbReference>
<dbReference type="OrthoDB" id="5874420at2"/>
<protein>
    <submittedName>
        <fullName evidence="1">Uncharacterized protein</fullName>
    </submittedName>
</protein>
<proteinExistence type="predicted"/>
<dbReference type="EMBL" id="AFWF01000086">
    <property type="protein sequence ID" value="EGU43432.1"/>
    <property type="molecule type" value="Genomic_DNA"/>
</dbReference>
<gene>
    <name evidence="1" type="ORF">VII00023_16410</name>
</gene>
<dbReference type="AlphaFoldDB" id="F9S0G2"/>